<name>A0A4R7B8D7_9NEIS</name>
<accession>A0A4R7B8D7</accession>
<reference evidence="1 2" key="1">
    <citation type="submission" date="2019-03" db="EMBL/GenBank/DDBJ databases">
        <title>Genomic Encyclopedia of Type Strains, Phase III (KMG-III): the genomes of soil and plant-associated and newly described type strains.</title>
        <authorList>
            <person name="Whitman W."/>
        </authorList>
    </citation>
    <scope>NUCLEOTIDE SEQUENCE [LARGE SCALE GENOMIC DNA]</scope>
    <source>
        <strain evidence="1 2">CECT 8976</strain>
    </source>
</reference>
<protein>
    <recommendedName>
        <fullName evidence="3">Phage tail protein</fullName>
    </recommendedName>
</protein>
<sequence>MSDLYHYIGGDLTTSPTGDLALASGIERGKQRLLRRLLTNPGDYLFEPDYGAGLGREVGAASNLARVAATIRGQLALEPCVAANPPPTVELHAERDTLAVDIRYTDAPSGEPTTLSFDVS</sequence>
<comment type="caution">
    <text evidence="1">The sequence shown here is derived from an EMBL/GenBank/DDBJ whole genome shotgun (WGS) entry which is preliminary data.</text>
</comment>
<dbReference type="RefSeq" id="WP_133680277.1">
    <property type="nucleotide sequence ID" value="NZ_SNZP01000006.1"/>
</dbReference>
<dbReference type="EMBL" id="SNZP01000006">
    <property type="protein sequence ID" value="TDR79996.1"/>
    <property type="molecule type" value="Genomic_DNA"/>
</dbReference>
<evidence type="ECO:0000313" key="1">
    <source>
        <dbReference type="EMBL" id="TDR79996.1"/>
    </source>
</evidence>
<evidence type="ECO:0008006" key="3">
    <source>
        <dbReference type="Google" id="ProtNLM"/>
    </source>
</evidence>
<proteinExistence type="predicted"/>
<gene>
    <name evidence="1" type="ORF">DFP86_106136</name>
</gene>
<dbReference type="SUPFAM" id="SSF160719">
    <property type="entry name" value="gpW/gp25-like"/>
    <property type="match status" value="1"/>
</dbReference>
<dbReference type="Gene3D" id="3.10.450.40">
    <property type="match status" value="1"/>
</dbReference>
<keyword evidence="2" id="KW-1185">Reference proteome</keyword>
<dbReference type="Proteomes" id="UP000295611">
    <property type="component" value="Unassembled WGS sequence"/>
</dbReference>
<dbReference type="AlphaFoldDB" id="A0A4R7B8D7"/>
<dbReference type="OrthoDB" id="8450990at2"/>
<evidence type="ECO:0000313" key="2">
    <source>
        <dbReference type="Proteomes" id="UP000295611"/>
    </source>
</evidence>
<organism evidence="1 2">
    <name type="scientific">Paludibacterium purpuratum</name>
    <dbReference type="NCBI Taxonomy" id="1144873"/>
    <lineage>
        <taxon>Bacteria</taxon>
        <taxon>Pseudomonadati</taxon>
        <taxon>Pseudomonadota</taxon>
        <taxon>Betaproteobacteria</taxon>
        <taxon>Neisseriales</taxon>
        <taxon>Chromobacteriaceae</taxon>
        <taxon>Paludibacterium</taxon>
    </lineage>
</organism>